<dbReference type="OrthoDB" id="10639991at2759"/>
<accession>A0A2B7Z2F1</accession>
<evidence type="ECO:0000256" key="1">
    <source>
        <dbReference type="SAM" id="MobiDB-lite"/>
    </source>
</evidence>
<gene>
    <name evidence="2" type="ORF">AJ80_01202</name>
</gene>
<name>A0A2B7Z2F1_POLH7</name>
<keyword evidence="3" id="KW-1185">Reference proteome</keyword>
<evidence type="ECO:0000313" key="2">
    <source>
        <dbReference type="EMBL" id="PGH27017.1"/>
    </source>
</evidence>
<dbReference type="Proteomes" id="UP000224634">
    <property type="component" value="Unassembled WGS sequence"/>
</dbReference>
<sequence>MDRLVSTCRGIGVNDRKSQTESAKIIRGPPDPRDRKGGNSAVVVTGSLGSHSLTVGTVMPALQELEDQGSNTFIADERAKFEEFVIKALGPGVAPRDCLVHRYHDLSLHPEQVGGSEAKKPRLWTPMGTLLSTRATWEHLWGIPYADMLVLSKCLLSILVDWRSRSKFSGSLYHKFDGLRLGNNTYNSDGYGKAIDGFAVKDVLSSQVIVNVYIYELLGRICDRQPSNLDPASTNMLLLQTLRNKDFVNGAALAGSFCFKMTLAQGLRVHLSFGKTFYAGSQITELECHEQSGYVVLLEDGGFRSPRPAESVRPALLGVDKVSSTQMVSLRDEAGV</sequence>
<reference evidence="2 3" key="1">
    <citation type="submission" date="2017-10" db="EMBL/GenBank/DDBJ databases">
        <title>Comparative genomics in systemic dimorphic fungi from Ajellomycetaceae.</title>
        <authorList>
            <person name="Munoz J.F."/>
            <person name="Mcewen J.G."/>
            <person name="Clay O.K."/>
            <person name="Cuomo C.A."/>
        </authorList>
    </citation>
    <scope>NUCLEOTIDE SEQUENCE [LARGE SCALE GENOMIC DNA]</scope>
    <source>
        <strain evidence="2 3">UAMH7299</strain>
    </source>
</reference>
<organism evidence="2 3">
    <name type="scientific">Polytolypa hystricis (strain UAMH7299)</name>
    <dbReference type="NCBI Taxonomy" id="1447883"/>
    <lineage>
        <taxon>Eukaryota</taxon>
        <taxon>Fungi</taxon>
        <taxon>Dikarya</taxon>
        <taxon>Ascomycota</taxon>
        <taxon>Pezizomycotina</taxon>
        <taxon>Eurotiomycetes</taxon>
        <taxon>Eurotiomycetidae</taxon>
        <taxon>Onygenales</taxon>
        <taxon>Onygenales incertae sedis</taxon>
        <taxon>Polytolypa</taxon>
    </lineage>
</organism>
<dbReference type="EMBL" id="PDNA01000010">
    <property type="protein sequence ID" value="PGH27017.1"/>
    <property type="molecule type" value="Genomic_DNA"/>
</dbReference>
<protein>
    <submittedName>
        <fullName evidence="2">Uncharacterized protein</fullName>
    </submittedName>
</protein>
<evidence type="ECO:0000313" key="3">
    <source>
        <dbReference type="Proteomes" id="UP000224634"/>
    </source>
</evidence>
<feature type="region of interest" description="Disordered" evidence="1">
    <location>
        <begin position="17"/>
        <end position="39"/>
    </location>
</feature>
<proteinExistence type="predicted"/>
<comment type="caution">
    <text evidence="2">The sequence shown here is derived from an EMBL/GenBank/DDBJ whole genome shotgun (WGS) entry which is preliminary data.</text>
</comment>
<dbReference type="AlphaFoldDB" id="A0A2B7Z2F1"/>